<dbReference type="AlphaFoldDB" id="A0AAN9BWX0"/>
<evidence type="ECO:0000256" key="1">
    <source>
        <dbReference type="SAM" id="MobiDB-lite"/>
    </source>
</evidence>
<gene>
    <name evidence="3" type="ORF">V1264_010801</name>
</gene>
<feature type="compositionally biased region" description="Low complexity" evidence="1">
    <location>
        <begin position="545"/>
        <end position="562"/>
    </location>
</feature>
<feature type="transmembrane region" description="Helical" evidence="2">
    <location>
        <begin position="33"/>
        <end position="55"/>
    </location>
</feature>
<feature type="region of interest" description="Disordered" evidence="1">
    <location>
        <begin position="218"/>
        <end position="272"/>
    </location>
</feature>
<feature type="compositionally biased region" description="Basic and acidic residues" evidence="1">
    <location>
        <begin position="393"/>
        <end position="436"/>
    </location>
</feature>
<feature type="region of interest" description="Disordered" evidence="1">
    <location>
        <begin position="501"/>
        <end position="530"/>
    </location>
</feature>
<evidence type="ECO:0000256" key="2">
    <source>
        <dbReference type="SAM" id="Phobius"/>
    </source>
</evidence>
<feature type="compositionally biased region" description="Polar residues" evidence="1">
    <location>
        <begin position="471"/>
        <end position="487"/>
    </location>
</feature>
<feature type="region of interest" description="Disordered" evidence="1">
    <location>
        <begin position="543"/>
        <end position="562"/>
    </location>
</feature>
<feature type="region of interest" description="Disordered" evidence="1">
    <location>
        <begin position="302"/>
        <end position="488"/>
    </location>
</feature>
<proteinExistence type="predicted"/>
<feature type="region of interest" description="Disordered" evidence="1">
    <location>
        <begin position="576"/>
        <end position="634"/>
    </location>
</feature>
<feature type="compositionally biased region" description="Basic and acidic residues" evidence="1">
    <location>
        <begin position="302"/>
        <end position="370"/>
    </location>
</feature>
<feature type="compositionally biased region" description="Basic residues" evidence="1">
    <location>
        <begin position="437"/>
        <end position="463"/>
    </location>
</feature>
<feature type="compositionally biased region" description="Polar residues" evidence="1">
    <location>
        <begin position="516"/>
        <end position="528"/>
    </location>
</feature>
<reference evidence="3 4" key="1">
    <citation type="submission" date="2024-02" db="EMBL/GenBank/DDBJ databases">
        <title>Chromosome-scale genome assembly of the rough periwinkle Littorina saxatilis.</title>
        <authorList>
            <person name="De Jode A."/>
            <person name="Faria R."/>
            <person name="Formenti G."/>
            <person name="Sims Y."/>
            <person name="Smith T.P."/>
            <person name="Tracey A."/>
            <person name="Wood J.M.D."/>
            <person name="Zagrodzka Z.B."/>
            <person name="Johannesson K."/>
            <person name="Butlin R.K."/>
            <person name="Leder E.H."/>
        </authorList>
    </citation>
    <scope>NUCLEOTIDE SEQUENCE [LARGE SCALE GENOMIC DNA]</scope>
    <source>
        <strain evidence="3">Snail1</strain>
        <tissue evidence="3">Muscle</tissue>
    </source>
</reference>
<evidence type="ECO:0008006" key="5">
    <source>
        <dbReference type="Google" id="ProtNLM"/>
    </source>
</evidence>
<name>A0AAN9BWX0_9CAEN</name>
<dbReference type="Gene3D" id="1.20.140.150">
    <property type="match status" value="1"/>
</dbReference>
<feature type="compositionally biased region" description="Polar residues" evidence="1">
    <location>
        <begin position="576"/>
        <end position="598"/>
    </location>
</feature>
<keyword evidence="2" id="KW-0472">Membrane</keyword>
<keyword evidence="2" id="KW-0812">Transmembrane</keyword>
<feature type="region of interest" description="Disordered" evidence="1">
    <location>
        <begin position="1"/>
        <end position="20"/>
    </location>
</feature>
<sequence>MEARQPTTTTSPARSPRTHSNTLWRSRTTLYKFSVVLLIVVWPFNLLSVVLPYWLEAQGSVGDVMVISSRKVHVSYGLWTLCADGSGCNDVHSVNSDVGVGVWLYAAAFFTLLSVVFHAVASVCGALQNFMPRRISRECTCFLKSVLHRDCAVAEDVGFVAGFMGMTSNIIVMMCTKDVVSDGGTYSYSFALSFFSASIAVVSSIALTKAHYIAHPAPRRGQSNVARAHQPQPVTGTTTRADPVEGFHGGATASASRNGRDTASAGRGMGDSTSAAMELGELASLGEQADTESASLRVQLGSRDHYDPERYSPGQREDNKVQREGHGSPKQDYKDQNGLRHRDREPRSSHEHGNQAYVKEKGDSTHRESRSSGNQRNQDSDDEHYSRPQSHGESARAKERGTTAYWRGKEEDSARPQDLDAKVLEESDQVREEERRTRWHGRTSSRSRSRSRSRERRHSRRRHGSGDSSSNTQQHRPSSGNSRSSGLVRSVEMEDIHAAVSTGDMHSAPQKKPAMVSNTQHSHSSGNSRKGLVRSVEMENIPAAVSSSSDPLPRSSVPPLLRQQTPLTEHLRSYTVNHTNLPPSTSKSPLTDASSKLRQSVGDVRSPVNDVRLRTQRDSKSIATGGEASAATRL</sequence>
<protein>
    <recommendedName>
        <fullName evidence="5">Transmembrane protein</fullName>
    </recommendedName>
</protein>
<keyword evidence="4" id="KW-1185">Reference proteome</keyword>
<accession>A0AAN9BWX0</accession>
<dbReference type="EMBL" id="JBAMIC010000002">
    <property type="protein sequence ID" value="KAK7111115.1"/>
    <property type="molecule type" value="Genomic_DNA"/>
</dbReference>
<feature type="transmembrane region" description="Helical" evidence="2">
    <location>
        <begin position="102"/>
        <end position="127"/>
    </location>
</feature>
<comment type="caution">
    <text evidence="3">The sequence shown here is derived from an EMBL/GenBank/DDBJ whole genome shotgun (WGS) entry which is preliminary data.</text>
</comment>
<evidence type="ECO:0000313" key="3">
    <source>
        <dbReference type="EMBL" id="KAK7111115.1"/>
    </source>
</evidence>
<keyword evidence="2" id="KW-1133">Transmembrane helix</keyword>
<organism evidence="3 4">
    <name type="scientific">Littorina saxatilis</name>
    <dbReference type="NCBI Taxonomy" id="31220"/>
    <lineage>
        <taxon>Eukaryota</taxon>
        <taxon>Metazoa</taxon>
        <taxon>Spiralia</taxon>
        <taxon>Lophotrochozoa</taxon>
        <taxon>Mollusca</taxon>
        <taxon>Gastropoda</taxon>
        <taxon>Caenogastropoda</taxon>
        <taxon>Littorinimorpha</taxon>
        <taxon>Littorinoidea</taxon>
        <taxon>Littorinidae</taxon>
        <taxon>Littorina</taxon>
    </lineage>
</organism>
<evidence type="ECO:0000313" key="4">
    <source>
        <dbReference type="Proteomes" id="UP001374579"/>
    </source>
</evidence>
<feature type="compositionally biased region" description="Basic and acidic residues" evidence="1">
    <location>
        <begin position="611"/>
        <end position="620"/>
    </location>
</feature>
<dbReference type="Proteomes" id="UP001374579">
    <property type="component" value="Unassembled WGS sequence"/>
</dbReference>
<feature type="transmembrane region" description="Helical" evidence="2">
    <location>
        <begin position="186"/>
        <end position="207"/>
    </location>
</feature>